<feature type="transmembrane region" description="Helical" evidence="2">
    <location>
        <begin position="1496"/>
        <end position="1513"/>
    </location>
</feature>
<dbReference type="InterPro" id="IPR058062">
    <property type="entry name" value="SCO7613_C"/>
</dbReference>
<keyword evidence="2" id="KW-0812">Transmembrane</keyword>
<organism evidence="3 4">
    <name type="scientific">Nocardiopsis metallicus</name>
    <dbReference type="NCBI Taxonomy" id="179819"/>
    <lineage>
        <taxon>Bacteria</taxon>
        <taxon>Bacillati</taxon>
        <taxon>Actinomycetota</taxon>
        <taxon>Actinomycetes</taxon>
        <taxon>Streptosporangiales</taxon>
        <taxon>Nocardiopsidaceae</taxon>
        <taxon>Nocardiopsis</taxon>
    </lineage>
</organism>
<feature type="transmembrane region" description="Helical" evidence="2">
    <location>
        <begin position="1622"/>
        <end position="1640"/>
    </location>
</feature>
<feature type="region of interest" description="Disordered" evidence="1">
    <location>
        <begin position="97"/>
        <end position="163"/>
    </location>
</feature>
<feature type="transmembrane region" description="Helical" evidence="2">
    <location>
        <begin position="310"/>
        <end position="329"/>
    </location>
</feature>
<keyword evidence="2" id="KW-1133">Transmembrane helix</keyword>
<evidence type="ECO:0000256" key="1">
    <source>
        <dbReference type="SAM" id="MobiDB-lite"/>
    </source>
</evidence>
<feature type="transmembrane region" description="Helical" evidence="2">
    <location>
        <begin position="1520"/>
        <end position="1540"/>
    </location>
</feature>
<keyword evidence="4" id="KW-1185">Reference proteome</keyword>
<feature type="transmembrane region" description="Helical" evidence="2">
    <location>
        <begin position="1393"/>
        <end position="1411"/>
    </location>
</feature>
<feature type="transmembrane region" description="Helical" evidence="2">
    <location>
        <begin position="285"/>
        <end position="304"/>
    </location>
</feature>
<feature type="transmembrane region" description="Helical" evidence="2">
    <location>
        <begin position="688"/>
        <end position="708"/>
    </location>
</feature>
<feature type="transmembrane region" description="Helical" evidence="2">
    <location>
        <begin position="747"/>
        <end position="768"/>
    </location>
</feature>
<feature type="transmembrane region" description="Helical" evidence="2">
    <location>
        <begin position="341"/>
        <end position="366"/>
    </location>
</feature>
<feature type="transmembrane region" description="Helical" evidence="2">
    <location>
        <begin position="1162"/>
        <end position="1184"/>
    </location>
</feature>
<feature type="transmembrane region" description="Helical" evidence="2">
    <location>
        <begin position="199"/>
        <end position="219"/>
    </location>
</feature>
<feature type="transmembrane region" description="Helical" evidence="2">
    <location>
        <begin position="1546"/>
        <end position="1562"/>
    </location>
</feature>
<proteinExistence type="predicted"/>
<feature type="transmembrane region" description="Helical" evidence="2">
    <location>
        <begin position="850"/>
        <end position="867"/>
    </location>
</feature>
<dbReference type="NCBIfam" id="NF047321">
    <property type="entry name" value="SCO7613_CTERM"/>
    <property type="match status" value="1"/>
</dbReference>
<feature type="transmembrane region" description="Helical" evidence="2">
    <location>
        <begin position="1445"/>
        <end position="1464"/>
    </location>
</feature>
<feature type="transmembrane region" description="Helical" evidence="2">
    <location>
        <begin position="256"/>
        <end position="278"/>
    </location>
</feature>
<feature type="transmembrane region" description="Helical" evidence="2">
    <location>
        <begin position="617"/>
        <end position="637"/>
    </location>
</feature>
<feature type="transmembrane region" description="Helical" evidence="2">
    <location>
        <begin position="1293"/>
        <end position="1312"/>
    </location>
</feature>
<feature type="transmembrane region" description="Helical" evidence="2">
    <location>
        <begin position="901"/>
        <end position="921"/>
    </location>
</feature>
<dbReference type="Proteomes" id="UP000579647">
    <property type="component" value="Unassembled WGS sequence"/>
</dbReference>
<feature type="transmembrane region" description="Helical" evidence="2">
    <location>
        <begin position="1228"/>
        <end position="1248"/>
    </location>
</feature>
<feature type="transmembrane region" description="Helical" evidence="2">
    <location>
        <begin position="1418"/>
        <end position="1439"/>
    </location>
</feature>
<feature type="transmembrane region" description="Helical" evidence="2">
    <location>
        <begin position="825"/>
        <end position="844"/>
    </location>
</feature>
<feature type="transmembrane region" description="Helical" evidence="2">
    <location>
        <begin position="372"/>
        <end position="391"/>
    </location>
</feature>
<feature type="transmembrane region" description="Helical" evidence="2">
    <location>
        <begin position="1652"/>
        <end position="1672"/>
    </location>
</feature>
<feature type="transmembrane region" description="Helical" evidence="2">
    <location>
        <begin position="799"/>
        <end position="818"/>
    </location>
</feature>
<feature type="transmembrane region" description="Helical" evidence="2">
    <location>
        <begin position="927"/>
        <end position="946"/>
    </location>
</feature>
<feature type="compositionally biased region" description="Pro residues" evidence="1">
    <location>
        <begin position="118"/>
        <end position="129"/>
    </location>
</feature>
<feature type="transmembrane region" description="Helical" evidence="2">
    <location>
        <begin position="1574"/>
        <end position="1592"/>
    </location>
</feature>
<feature type="transmembrane region" description="Helical" evidence="2">
    <location>
        <begin position="1369"/>
        <end position="1387"/>
    </location>
</feature>
<name>A0A840WUG3_9ACTN</name>
<protein>
    <submittedName>
        <fullName evidence="3">Uncharacterized protein</fullName>
    </submittedName>
</protein>
<reference evidence="3 4" key="1">
    <citation type="submission" date="2020-08" db="EMBL/GenBank/DDBJ databases">
        <title>Sequencing the genomes of 1000 actinobacteria strains.</title>
        <authorList>
            <person name="Klenk H.-P."/>
        </authorList>
    </citation>
    <scope>NUCLEOTIDE SEQUENCE [LARGE SCALE GENOMIC DNA]</scope>
    <source>
        <strain evidence="3 4">DSM 44598</strain>
    </source>
</reference>
<feature type="transmembrane region" description="Helical" evidence="2">
    <location>
        <begin position="1598"/>
        <end position="1617"/>
    </location>
</feature>
<feature type="transmembrane region" description="Helical" evidence="2">
    <location>
        <begin position="1022"/>
        <end position="1044"/>
    </location>
</feature>
<feature type="transmembrane region" description="Helical" evidence="2">
    <location>
        <begin position="554"/>
        <end position="573"/>
    </location>
</feature>
<feature type="transmembrane region" description="Helical" evidence="2">
    <location>
        <begin position="958"/>
        <end position="976"/>
    </location>
</feature>
<dbReference type="RefSeq" id="WP_184369663.1">
    <property type="nucleotide sequence ID" value="NZ_BAAAKM010000040.1"/>
</dbReference>
<feature type="transmembrane region" description="Helical" evidence="2">
    <location>
        <begin position="1073"/>
        <end position="1092"/>
    </location>
</feature>
<dbReference type="EMBL" id="JACHDO010000001">
    <property type="protein sequence ID" value="MBB5495186.1"/>
    <property type="molecule type" value="Genomic_DNA"/>
</dbReference>
<feature type="transmembrane region" description="Helical" evidence="2">
    <location>
        <begin position="1099"/>
        <end position="1118"/>
    </location>
</feature>
<feature type="transmembrane region" description="Helical" evidence="2">
    <location>
        <begin position="1049"/>
        <end position="1067"/>
    </location>
</feature>
<evidence type="ECO:0000313" key="3">
    <source>
        <dbReference type="EMBL" id="MBB5495186.1"/>
    </source>
</evidence>
<feature type="transmembrane region" description="Helical" evidence="2">
    <location>
        <begin position="507"/>
        <end position="524"/>
    </location>
</feature>
<keyword evidence="2" id="KW-0472">Membrane</keyword>
<feature type="transmembrane region" description="Helical" evidence="2">
    <location>
        <begin position="530"/>
        <end position="547"/>
    </location>
</feature>
<feature type="transmembrane region" description="Helical" evidence="2">
    <location>
        <begin position="1196"/>
        <end position="1216"/>
    </location>
</feature>
<feature type="transmembrane region" description="Helical" evidence="2">
    <location>
        <begin position="1124"/>
        <end position="1141"/>
    </location>
</feature>
<feature type="transmembrane region" description="Helical" evidence="2">
    <location>
        <begin position="579"/>
        <end position="597"/>
    </location>
</feature>
<feature type="transmembrane region" description="Helical" evidence="2">
    <location>
        <begin position="649"/>
        <end position="667"/>
    </location>
</feature>
<gene>
    <name evidence="3" type="ORF">HNR07_006323</name>
</gene>
<feature type="transmembrane region" description="Helical" evidence="2">
    <location>
        <begin position="231"/>
        <end position="250"/>
    </location>
</feature>
<feature type="compositionally biased region" description="Low complexity" evidence="1">
    <location>
        <begin position="130"/>
        <end position="159"/>
    </location>
</feature>
<accession>A0A840WUG3</accession>
<feature type="transmembrane region" description="Helical" evidence="2">
    <location>
        <begin position="480"/>
        <end position="500"/>
    </location>
</feature>
<comment type="caution">
    <text evidence="3">The sequence shown here is derived from an EMBL/GenBank/DDBJ whole genome shotgun (WGS) entry which is preliminary data.</text>
</comment>
<sequence>MNAQGLPQPPPGAPRHCPECAASLAAAAHACQNCGLSLVGSTAQRLWWIDTEIEMLRGRERALVRERPVVLDRLRQESRERARQEIRERLEAQERWAAAQQEASRRGPEPLDPIEVPAAPPAPPAPAAPGVPGVPARPPGAATPAPAAAGHAPAPAAPGRSGEVSRRSAQNIILGLGGLLVGVAALVFAIWTWSDMGTGTRAAVLGLTTLAFAGLAHPLYRRGLRATAETFGAVAAGLLCVDALALWLLSDQITNGPGYTAAALAVMSTLLALYPALVPLSSPRVLAALFLQPVPVLLVIALPSDGNPGWLLAVIAATALADVLVLRRLGPPRPGVPVRTLRVAALILWGLALFVTVVTVLASGSYSGEDPLGWWSLATTLLLTGITALLVERRRAPAPADRAVQDQHASGTPAPGNPSVLTVLGLLSLALMPLVAGPAHLPVLPRLTAAPWSLEPAAMATPAVELLQLDRVSALPPLSFVYLAGILVATVLALGAVWLLHRSALPLTLSLTAPAALLAVPLLLGLPQAVAAVWALAVGGCLVLGSAPLGRWTGAVPVITGTLTLLTGLVWALPERYTTLAAVLMLAVTALVCAAGARRFSDPVRRPEPGGRTATLYMAGTLLWGLALLVGGAYLFGNRGADGTAQVQWWLLTAAVLLCGATALMLSRVPTPSSLRLTADGHQSGTDLRPLFTLVGLGLLPVAPLLALPERSPALTLFADRTSWSEPVQAMWEPVHAVLGLPAQPSVLFAAGSALGVLLVGALVVALAAVIERRWLPTGLALVVPPTLVPLPVLLGAPFAVAVVWTVLVGAALLLWVPRLRTPDGWLPGVTGLATMLLALSWSLPEQHTTLIVLLLVAAVALLSALTRQNLRAATAAPGTGGTGQVGAGDSAAALVSGLTIVTWGATLFFGLAALIASAAVGAPGQAPWWLLGAVTLLLGATALVLDRTERRAGSPPGGGAPSAFGIGALLLLAAVPPVVGPRGLPTIPALGPDGSPFDAPTATMLAPARELVGLPVPADTMTALLTALGMMVAGTLALSTVLLLGRRLLAPAIALVGALTLVPLPVLLGAPFLVAVVWTVLVGAALLLWVPRLRTPDGWLPGTIGLATMLLALSWSLPEQHTTLIALLLVATVALLSALTHRSLSRSARPAPGPGGSPERLVYGLTVLTWGAGLLFGFAALVMSASDGSAAQLPYWLLGGLALLLGATAMVLGRTDRERTAEPDRSGVPASFSVLGLLLAAIVPLLVGPRGVAALAPLSWTRGVYEAPLSALLDPAHVFLGLPAPHDTPSVFTVPLGLLVAALLVLGSVLLLDRTLLVPTAALVVPLTLIPLPVAVGATFLAALVWTLAVGCLLLTGSALLREGQGSWMPWTTGLATLALALGWAVSERYSTVAVLLAVAAAASVVTALARTRFVAIASTSVAVTATGGFALTLPLALNAPVEYAAFGPIAVVAAVAVVAPRLRGPLAEAAEVPASVWAALALGLTVLNGTRLELVAVALAVVGVVGLASAVRPDRRGFAVVGAVLMFLALWTALASWNVTVPEAYTVPPALAFLVIGWEWSRKADETPSSWLAHGGGLALLLGPTVWLVLSEDDPVWRVPTVLAVSLAVTVWGLFQRLQAALVIGGLALLVTSLRAFGPPLWELTRLMPNWLPFAVIGVLLLTVGARYEASLTRLRQVGRMLSEMR</sequence>
<evidence type="ECO:0000313" key="4">
    <source>
        <dbReference type="Proteomes" id="UP000579647"/>
    </source>
</evidence>
<feature type="transmembrane region" description="Helical" evidence="2">
    <location>
        <begin position="172"/>
        <end position="193"/>
    </location>
</feature>
<evidence type="ECO:0000256" key="2">
    <source>
        <dbReference type="SAM" id="Phobius"/>
    </source>
</evidence>